<dbReference type="Pfam" id="PF00534">
    <property type="entry name" value="Glycos_transf_1"/>
    <property type="match status" value="1"/>
</dbReference>
<reference evidence="3" key="1">
    <citation type="submission" date="2021-03" db="EMBL/GenBank/DDBJ databases">
        <title>Study of the foodborne Vibrio vulnificus isolates from China.</title>
        <authorList>
            <person name="Zheng Z."/>
            <person name="Ye L."/>
        </authorList>
    </citation>
    <scope>NUCLEOTIDE SEQUENCE</scope>
    <source>
        <strain evidence="3">Vv1582</strain>
    </source>
</reference>
<dbReference type="InterPro" id="IPR001296">
    <property type="entry name" value="Glyco_trans_1"/>
</dbReference>
<accession>A0AAW4H919</accession>
<feature type="domain" description="Glycosyl transferase family 1" evidence="2">
    <location>
        <begin position="202"/>
        <end position="346"/>
    </location>
</feature>
<dbReference type="Gene3D" id="3.40.50.2000">
    <property type="entry name" value="Glycogen Phosphorylase B"/>
    <property type="match status" value="1"/>
</dbReference>
<keyword evidence="1" id="KW-0808">Transferase</keyword>
<organism evidence="3 4">
    <name type="scientific">Vibrio vulnificus</name>
    <dbReference type="NCBI Taxonomy" id="672"/>
    <lineage>
        <taxon>Bacteria</taxon>
        <taxon>Pseudomonadati</taxon>
        <taxon>Pseudomonadota</taxon>
        <taxon>Gammaproteobacteria</taxon>
        <taxon>Vibrionales</taxon>
        <taxon>Vibrionaceae</taxon>
        <taxon>Vibrio</taxon>
    </lineage>
</organism>
<dbReference type="RefSeq" id="WP_095430413.1">
    <property type="nucleotide sequence ID" value="NZ_JAFKOQ010000004.1"/>
</dbReference>
<sequence length="372" mass="42284">MKVLFVTRPTVFSGPGGDTIQLLKTKKYLELLDVNVDIADTATPSLDGYDLIHFFNLRNPQDILSTVALAKKKRIPTVLSTIWGSYNECDRKTRKGLQKWIANNVSEYLLEYLKTSARIVLNRNFHKGMIGYLAKGHYKSQREIANSVDVLLPNSPTELQRVVSDMKLEHFNGLWVANAVDVDVFKYEKLFSGKYEHLAGCLLSAARVEIRKCQLDLVRAVKGLPYKLVIVGKPSPNSKAYYDECVREAGDNVIFINHVEQDELAELYKVAKAHALISWMETPGLSSLEAAMMECNLLITNRGDTEFYFEDYAEYCEPGDVESIRNGVIAIMEKEFDVQLKNKIISNFTWQHTAQQTLNGYRLALELKEKNK</sequence>
<protein>
    <submittedName>
        <fullName evidence="3">Glycosyltransferase family 4 protein</fullName>
    </submittedName>
</protein>
<dbReference type="GO" id="GO:0016757">
    <property type="term" value="F:glycosyltransferase activity"/>
    <property type="evidence" value="ECO:0007669"/>
    <property type="project" value="InterPro"/>
</dbReference>
<evidence type="ECO:0000256" key="1">
    <source>
        <dbReference type="ARBA" id="ARBA00022679"/>
    </source>
</evidence>
<evidence type="ECO:0000313" key="4">
    <source>
        <dbReference type="Proteomes" id="UP000664056"/>
    </source>
</evidence>
<dbReference type="PANTHER" id="PTHR46401">
    <property type="entry name" value="GLYCOSYLTRANSFERASE WBBK-RELATED"/>
    <property type="match status" value="1"/>
</dbReference>
<dbReference type="CDD" id="cd03801">
    <property type="entry name" value="GT4_PimA-like"/>
    <property type="match status" value="1"/>
</dbReference>
<comment type="caution">
    <text evidence="3">The sequence shown here is derived from an EMBL/GenBank/DDBJ whole genome shotgun (WGS) entry which is preliminary data.</text>
</comment>
<dbReference type="AlphaFoldDB" id="A0AAW4H919"/>
<dbReference type="SUPFAM" id="SSF53756">
    <property type="entry name" value="UDP-Glycosyltransferase/glycogen phosphorylase"/>
    <property type="match status" value="1"/>
</dbReference>
<proteinExistence type="predicted"/>
<name>A0AAW4H919_VIBVL</name>
<gene>
    <name evidence="3" type="ORF">J0J18_08220</name>
</gene>
<dbReference type="GO" id="GO:0009103">
    <property type="term" value="P:lipopolysaccharide biosynthetic process"/>
    <property type="evidence" value="ECO:0007669"/>
    <property type="project" value="TreeGrafter"/>
</dbReference>
<evidence type="ECO:0000313" key="3">
    <source>
        <dbReference type="EMBL" id="MBN8121713.1"/>
    </source>
</evidence>
<evidence type="ECO:0000259" key="2">
    <source>
        <dbReference type="Pfam" id="PF00534"/>
    </source>
</evidence>
<dbReference type="Proteomes" id="UP000664056">
    <property type="component" value="Unassembled WGS sequence"/>
</dbReference>
<dbReference type="EMBL" id="JAFKOQ010000004">
    <property type="protein sequence ID" value="MBN8121713.1"/>
    <property type="molecule type" value="Genomic_DNA"/>
</dbReference>
<dbReference type="PANTHER" id="PTHR46401:SF2">
    <property type="entry name" value="GLYCOSYLTRANSFERASE WBBK-RELATED"/>
    <property type="match status" value="1"/>
</dbReference>